<gene>
    <name evidence="2" type="ORF">AXG93_2278s1710</name>
</gene>
<evidence type="ECO:0000313" key="2">
    <source>
        <dbReference type="EMBL" id="OAE32090.1"/>
    </source>
</evidence>
<evidence type="ECO:0000313" key="3">
    <source>
        <dbReference type="Proteomes" id="UP000077202"/>
    </source>
</evidence>
<accession>A0A176WFU8</accession>
<keyword evidence="1" id="KW-0175">Coiled coil</keyword>
<dbReference type="AlphaFoldDB" id="A0A176WFU8"/>
<proteinExistence type="predicted"/>
<sequence>MRQSSELQLSALKVPEFGLRAYCNELVAVKLDFLLCGWNWICAAMMQKWHDARRKLRNFVANRRFGPWRIGQRSWDNAREKVGIVERAVAGKPMGHASYGGLHANTSARYCEAVKSSKLESRERLDADCSELQSQVSAVEEQLIIAKAKLLETETMIQKLKGQTDAALCAKIDRCLRGYVD</sequence>
<dbReference type="Proteomes" id="UP000077202">
    <property type="component" value="Unassembled WGS sequence"/>
</dbReference>
<reference evidence="2" key="1">
    <citation type="submission" date="2016-03" db="EMBL/GenBank/DDBJ databases">
        <title>Mechanisms controlling the formation of the plant cell surface in tip-growing cells are functionally conserved among land plants.</title>
        <authorList>
            <person name="Honkanen S."/>
            <person name="Jones V.A."/>
            <person name="Morieri G."/>
            <person name="Champion C."/>
            <person name="Hetherington A.J."/>
            <person name="Kelly S."/>
            <person name="Saint-Marcoux D."/>
            <person name="Proust H."/>
            <person name="Prescott H."/>
            <person name="Dolan L."/>
        </authorList>
    </citation>
    <scope>NUCLEOTIDE SEQUENCE [LARGE SCALE GENOMIC DNA]</scope>
    <source>
        <tissue evidence="2">Whole gametophyte</tissue>
    </source>
</reference>
<comment type="caution">
    <text evidence="2">The sequence shown here is derived from an EMBL/GenBank/DDBJ whole genome shotgun (WGS) entry which is preliminary data.</text>
</comment>
<protein>
    <submittedName>
        <fullName evidence="2">Uncharacterized protein</fullName>
    </submittedName>
</protein>
<dbReference type="EMBL" id="LVLJ01000898">
    <property type="protein sequence ID" value="OAE32090.1"/>
    <property type="molecule type" value="Genomic_DNA"/>
</dbReference>
<name>A0A176WFU8_MARPO</name>
<organism evidence="2 3">
    <name type="scientific">Marchantia polymorpha subsp. ruderalis</name>
    <dbReference type="NCBI Taxonomy" id="1480154"/>
    <lineage>
        <taxon>Eukaryota</taxon>
        <taxon>Viridiplantae</taxon>
        <taxon>Streptophyta</taxon>
        <taxon>Embryophyta</taxon>
        <taxon>Marchantiophyta</taxon>
        <taxon>Marchantiopsida</taxon>
        <taxon>Marchantiidae</taxon>
        <taxon>Marchantiales</taxon>
        <taxon>Marchantiaceae</taxon>
        <taxon>Marchantia</taxon>
    </lineage>
</organism>
<keyword evidence="3" id="KW-1185">Reference proteome</keyword>
<feature type="coiled-coil region" evidence="1">
    <location>
        <begin position="122"/>
        <end position="149"/>
    </location>
</feature>
<evidence type="ECO:0000256" key="1">
    <source>
        <dbReference type="SAM" id="Coils"/>
    </source>
</evidence>